<keyword evidence="4" id="KW-0539">Nucleus</keyword>
<dbReference type="Proteomes" id="UP000694843">
    <property type="component" value="Unplaced"/>
</dbReference>
<evidence type="ECO:0000259" key="6">
    <source>
        <dbReference type="Pfam" id="PF15511"/>
    </source>
</evidence>
<accession>A0A979FHN2</accession>
<feature type="compositionally biased region" description="Low complexity" evidence="5">
    <location>
        <begin position="820"/>
        <end position="834"/>
    </location>
</feature>
<feature type="compositionally biased region" description="Polar residues" evidence="5">
    <location>
        <begin position="581"/>
        <end position="595"/>
    </location>
</feature>
<evidence type="ECO:0000313" key="7">
    <source>
        <dbReference type="Proteomes" id="UP000694843"/>
    </source>
</evidence>
<feature type="compositionally biased region" description="Low complexity" evidence="5">
    <location>
        <begin position="334"/>
        <end position="378"/>
    </location>
</feature>
<organism evidence="7 8">
    <name type="scientific">Hyalella azteca</name>
    <name type="common">Amphipod</name>
    <dbReference type="NCBI Taxonomy" id="294128"/>
    <lineage>
        <taxon>Eukaryota</taxon>
        <taxon>Metazoa</taxon>
        <taxon>Ecdysozoa</taxon>
        <taxon>Arthropoda</taxon>
        <taxon>Crustacea</taxon>
        <taxon>Multicrustacea</taxon>
        <taxon>Malacostraca</taxon>
        <taxon>Eumalacostraca</taxon>
        <taxon>Peracarida</taxon>
        <taxon>Amphipoda</taxon>
        <taxon>Senticaudata</taxon>
        <taxon>Talitrida</taxon>
        <taxon>Talitroidea</taxon>
        <taxon>Hyalellidae</taxon>
        <taxon>Hyalella</taxon>
    </lineage>
</organism>
<sequence>MDDTSLMTPRSALQAYMDVATPVSTPKVFKKTSQAHPALEDPTTAAAAAAAGTPDLRKQLLKRRSSIGVNKETNYLRQKLDTTKDMNQSVGIDLTYGNVAEISTSSDVSIDTLKETLKRKRRGISAKPPIPRRGKIVDMTFADMTYAEVNEFESSTDKTLEAELEKITKRRRFRNILRKKLPSSQPVTSDHPPRNTESRNITLPVDLTYGVVDSDSSIDSVNLDDIRRRRTKILAAGKQTRKKTLIDFVKEDFDSYDGRLESLGRTAAPEHEGVSYDPVDVEEVSSNDSIDIEAVKQRRDRLKSSGTSLKTLELEKLALSSSSSPDTSPHRRSPSTSPRRSPTAASPRRAPTAASPRRAPTAASPRRAPTAASPRRTPVTTSPRHTPIRASLRHASPHASLHRAQSASPHRAPAAASTRRSHRAASPQTSPPAASQHRALPAPTPLLFSPSASRRGPPAASTSSSFPAALPRRSPGASSRRSPSASPLLFSPVSSPDPNDQIAASHIAVSHAESSIPPHTAVDFIAARKSPVAPPTRLGHSLSSSLRNRSGIEEQEPISEATVDHRPSPPSASKKRKASESLINSSKFSDSDQSFVTAAQAVKRRNLKVLPRTRTKIDVAALIQEAYQESDSDKKSPSPKLFSDGQAIVSDVSPDKGPNDDSNDGPDDGSDVDSHEGTIVPETPPSNLLREVESHPRSSRSLLQSFTDIDRMETSTSKGPSLSAKKSVANSYLRRLADEWSDEVSNEGSENEEDIDVVGLDAPEENETSYRSSEHETTPEIIDEEPAAGSSFLDSKRSRIPSPRSGTLPAVSTLVRKSPSKSGSSSSENVAGSSQISQNSSEKLPDKPTSPVKKIATKQLTLNEFLKVLERKDYQAPEAADALRETEAQFKDVWQKACAATTTPAKPKTTSKKKIVQAKPSKPKEWKTLPYAYHREAFSRFSNRRYSKAVIDEAAKASETFFANLVADLEDVATVNNHSIIQPSDVIFLMKKQGLIEDSGHSLNALVEEYLPVNEWPHAWPKK</sequence>
<feature type="compositionally biased region" description="Acidic residues" evidence="5">
    <location>
        <begin position="740"/>
        <end position="767"/>
    </location>
</feature>
<name>A0A979FHN2_HYAAZ</name>
<dbReference type="KEGG" id="hazt:108668246"/>
<dbReference type="CDD" id="cd22920">
    <property type="entry name" value="HFD_CENP-T"/>
    <property type="match status" value="1"/>
</dbReference>
<comment type="subcellular location">
    <subcellularLocation>
        <location evidence="2">Chromosome</location>
    </subcellularLocation>
    <subcellularLocation>
        <location evidence="1">Nucleus</location>
    </subcellularLocation>
</comment>
<dbReference type="Gene3D" id="1.10.20.10">
    <property type="entry name" value="Histone, subunit A"/>
    <property type="match status" value="1"/>
</dbReference>
<evidence type="ECO:0000256" key="4">
    <source>
        <dbReference type="ARBA" id="ARBA00023242"/>
    </source>
</evidence>
<feature type="region of interest" description="Disordered" evidence="5">
    <location>
        <begin position="528"/>
        <end position="595"/>
    </location>
</feature>
<feature type="compositionally biased region" description="Low complexity" evidence="5">
    <location>
        <begin position="457"/>
        <end position="498"/>
    </location>
</feature>
<feature type="region of interest" description="Disordered" evidence="5">
    <location>
        <begin position="627"/>
        <end position="728"/>
    </location>
</feature>
<dbReference type="GO" id="GO:0005634">
    <property type="term" value="C:nucleus"/>
    <property type="evidence" value="ECO:0007669"/>
    <property type="project" value="UniProtKB-SubCell"/>
</dbReference>
<dbReference type="InterPro" id="IPR035425">
    <property type="entry name" value="CENP-T/H4_C"/>
</dbReference>
<dbReference type="SUPFAM" id="SSF47113">
    <property type="entry name" value="Histone-fold"/>
    <property type="match status" value="1"/>
</dbReference>
<keyword evidence="3" id="KW-0158">Chromosome</keyword>
<reference evidence="8" key="1">
    <citation type="submission" date="2025-08" db="UniProtKB">
        <authorList>
            <consortium name="RefSeq"/>
        </authorList>
    </citation>
    <scope>IDENTIFICATION</scope>
    <source>
        <tissue evidence="8">Whole organism</tissue>
    </source>
</reference>
<gene>
    <name evidence="8" type="primary">LOC108668246</name>
</gene>
<keyword evidence="7" id="KW-1185">Reference proteome</keyword>
<dbReference type="GO" id="GO:0046982">
    <property type="term" value="F:protein heterodimerization activity"/>
    <property type="evidence" value="ECO:0007669"/>
    <property type="project" value="InterPro"/>
</dbReference>
<protein>
    <submittedName>
        <fullName evidence="8">Nascent polypeptide-associated complex subunit alpha, muscle-specific form</fullName>
    </submittedName>
</protein>
<feature type="region of interest" description="Disordered" evidence="5">
    <location>
        <begin position="740"/>
        <end position="855"/>
    </location>
</feature>
<dbReference type="AlphaFoldDB" id="A0A979FHN2"/>
<feature type="compositionally biased region" description="Acidic residues" evidence="5">
    <location>
        <begin position="661"/>
        <end position="671"/>
    </location>
</feature>
<feature type="region of interest" description="Disordered" evidence="5">
    <location>
        <begin position="317"/>
        <end position="515"/>
    </location>
</feature>
<evidence type="ECO:0000256" key="5">
    <source>
        <dbReference type="SAM" id="MobiDB-lite"/>
    </source>
</evidence>
<dbReference type="RefSeq" id="XP_047736218.1">
    <property type="nucleotide sequence ID" value="XM_047880262.1"/>
</dbReference>
<feature type="region of interest" description="Disordered" evidence="5">
    <location>
        <begin position="178"/>
        <end position="200"/>
    </location>
</feature>
<proteinExistence type="predicted"/>
<feature type="domain" description="CENP-T/Histone H4 histone fold" evidence="6">
    <location>
        <begin position="941"/>
        <end position="1013"/>
    </location>
</feature>
<evidence type="ECO:0000313" key="8">
    <source>
        <dbReference type="RefSeq" id="XP_047736218.1"/>
    </source>
</evidence>
<evidence type="ECO:0000256" key="3">
    <source>
        <dbReference type="ARBA" id="ARBA00022454"/>
    </source>
</evidence>
<feature type="compositionally biased region" description="Low complexity" evidence="5">
    <location>
        <begin position="403"/>
        <end position="436"/>
    </location>
</feature>
<dbReference type="Pfam" id="PF15511">
    <property type="entry name" value="CENP-T_C"/>
    <property type="match status" value="1"/>
</dbReference>
<dbReference type="GO" id="GO:0005694">
    <property type="term" value="C:chromosome"/>
    <property type="evidence" value="ECO:0007669"/>
    <property type="project" value="UniProtKB-SubCell"/>
</dbReference>
<dbReference type="InterPro" id="IPR009072">
    <property type="entry name" value="Histone-fold"/>
</dbReference>
<dbReference type="OrthoDB" id="6367551at2759"/>
<evidence type="ECO:0000256" key="1">
    <source>
        <dbReference type="ARBA" id="ARBA00004123"/>
    </source>
</evidence>
<evidence type="ECO:0000256" key="2">
    <source>
        <dbReference type="ARBA" id="ARBA00004286"/>
    </source>
</evidence>
<dbReference type="GeneID" id="108668246"/>